<reference evidence="2 3" key="1">
    <citation type="submission" date="2015-09" db="EMBL/GenBank/DDBJ databases">
        <title>Draft genome of the parasitic nematode Teladorsagia circumcincta isolate WARC Sus (inbred).</title>
        <authorList>
            <person name="Mitreva M."/>
        </authorList>
    </citation>
    <scope>NUCLEOTIDE SEQUENCE [LARGE SCALE GENOMIC DNA]</scope>
    <source>
        <strain evidence="2 3">S</strain>
    </source>
</reference>
<organism evidence="2 3">
    <name type="scientific">Teladorsagia circumcincta</name>
    <name type="common">Brown stomach worm</name>
    <name type="synonym">Ostertagia circumcincta</name>
    <dbReference type="NCBI Taxonomy" id="45464"/>
    <lineage>
        <taxon>Eukaryota</taxon>
        <taxon>Metazoa</taxon>
        <taxon>Ecdysozoa</taxon>
        <taxon>Nematoda</taxon>
        <taxon>Chromadorea</taxon>
        <taxon>Rhabditida</taxon>
        <taxon>Rhabditina</taxon>
        <taxon>Rhabditomorpha</taxon>
        <taxon>Strongyloidea</taxon>
        <taxon>Trichostrongylidae</taxon>
        <taxon>Teladorsagia</taxon>
    </lineage>
</organism>
<dbReference type="Proteomes" id="UP000230423">
    <property type="component" value="Unassembled WGS sequence"/>
</dbReference>
<keyword evidence="1" id="KW-0472">Membrane</keyword>
<feature type="non-terminal residue" evidence="2">
    <location>
        <position position="1"/>
    </location>
</feature>
<evidence type="ECO:0000313" key="2">
    <source>
        <dbReference type="EMBL" id="PIO60866.1"/>
    </source>
</evidence>
<gene>
    <name evidence="2" type="ORF">TELCIR_17627</name>
</gene>
<proteinExistence type="predicted"/>
<name>A0A2G9TS91_TELCI</name>
<keyword evidence="3" id="KW-1185">Reference proteome</keyword>
<dbReference type="EMBL" id="KZ354637">
    <property type="protein sequence ID" value="PIO60866.1"/>
    <property type="molecule type" value="Genomic_DNA"/>
</dbReference>
<feature type="transmembrane region" description="Helical" evidence="1">
    <location>
        <begin position="57"/>
        <end position="78"/>
    </location>
</feature>
<protein>
    <submittedName>
        <fullName evidence="2">Uncharacterized protein</fullName>
    </submittedName>
</protein>
<dbReference type="OrthoDB" id="5796941at2759"/>
<keyword evidence="1" id="KW-1133">Transmembrane helix</keyword>
<evidence type="ECO:0000313" key="3">
    <source>
        <dbReference type="Proteomes" id="UP000230423"/>
    </source>
</evidence>
<evidence type="ECO:0000256" key="1">
    <source>
        <dbReference type="SAM" id="Phobius"/>
    </source>
</evidence>
<accession>A0A2G9TS91</accession>
<dbReference type="AlphaFoldDB" id="A0A2G9TS91"/>
<sequence length="102" mass="12020">WKELNRLASEGKWDNINNMPKLFLFGKAKKETYALHHAINTKKDFWSTTPYGQFLKAIFRLVALVCAIKAGYSLYEFVVPEEKRLQYKYRNKHGHGEGHDHH</sequence>
<keyword evidence="1" id="KW-0812">Transmembrane</keyword>